<accession>A0A4Y2H058</accession>
<reference evidence="1 2" key="1">
    <citation type="journal article" date="2019" name="Sci. Rep.">
        <title>Orb-weaving spider Araneus ventricosus genome elucidates the spidroin gene catalogue.</title>
        <authorList>
            <person name="Kono N."/>
            <person name="Nakamura H."/>
            <person name="Ohtoshi R."/>
            <person name="Moran D.A.P."/>
            <person name="Shinohara A."/>
            <person name="Yoshida Y."/>
            <person name="Fujiwara M."/>
            <person name="Mori M."/>
            <person name="Tomita M."/>
            <person name="Arakawa K."/>
        </authorList>
    </citation>
    <scope>NUCLEOTIDE SEQUENCE [LARGE SCALE GENOMIC DNA]</scope>
</reference>
<protein>
    <submittedName>
        <fullName evidence="1">Uncharacterized protein</fullName>
    </submittedName>
</protein>
<organism evidence="1 2">
    <name type="scientific">Araneus ventricosus</name>
    <name type="common">Orbweaver spider</name>
    <name type="synonym">Epeira ventricosa</name>
    <dbReference type="NCBI Taxonomy" id="182803"/>
    <lineage>
        <taxon>Eukaryota</taxon>
        <taxon>Metazoa</taxon>
        <taxon>Ecdysozoa</taxon>
        <taxon>Arthropoda</taxon>
        <taxon>Chelicerata</taxon>
        <taxon>Arachnida</taxon>
        <taxon>Araneae</taxon>
        <taxon>Araneomorphae</taxon>
        <taxon>Entelegynae</taxon>
        <taxon>Araneoidea</taxon>
        <taxon>Araneidae</taxon>
        <taxon>Araneus</taxon>
    </lineage>
</organism>
<dbReference type="EMBL" id="BGPR01001623">
    <property type="protein sequence ID" value="GBM58138.1"/>
    <property type="molecule type" value="Genomic_DNA"/>
</dbReference>
<evidence type="ECO:0000313" key="1">
    <source>
        <dbReference type="EMBL" id="GBM58138.1"/>
    </source>
</evidence>
<comment type="caution">
    <text evidence="1">The sequence shown here is derived from an EMBL/GenBank/DDBJ whole genome shotgun (WGS) entry which is preliminary data.</text>
</comment>
<dbReference type="AlphaFoldDB" id="A0A4Y2H058"/>
<dbReference type="Proteomes" id="UP000499080">
    <property type="component" value="Unassembled WGS sequence"/>
</dbReference>
<gene>
    <name evidence="1" type="ORF">AVEN_125023_1</name>
</gene>
<keyword evidence="2" id="KW-1185">Reference proteome</keyword>
<name>A0A4Y2H058_ARAVE</name>
<proteinExistence type="predicted"/>
<evidence type="ECO:0000313" key="2">
    <source>
        <dbReference type="Proteomes" id="UP000499080"/>
    </source>
</evidence>
<sequence>MNPQIVKSPRKTVVLRVQAFSRIFNFPISRIYIGAAFHSSASGQFIGFVVSALRVEIVSPTRIYTRSHFTNCFSGFVFSRIREMRPPIPRIYTRRISLKSVSSRFVCFRIRDEIVRPPIPRIYTDCIPQSVCGFDGFTVARELRPQPSVSYRSHFRNRVSVVLCFPSFVGSASSNPTYLYRSHFTNQFPVVCVISHS</sequence>